<reference evidence="1" key="1">
    <citation type="submission" date="2020-08" db="EMBL/GenBank/DDBJ databases">
        <title>Multicomponent nature underlies the extraordinary mechanical properties of spider dragline silk.</title>
        <authorList>
            <person name="Kono N."/>
            <person name="Nakamura H."/>
            <person name="Mori M."/>
            <person name="Yoshida Y."/>
            <person name="Ohtoshi R."/>
            <person name="Malay A.D."/>
            <person name="Moran D.A.P."/>
            <person name="Tomita M."/>
            <person name="Numata K."/>
            <person name="Arakawa K."/>
        </authorList>
    </citation>
    <scope>NUCLEOTIDE SEQUENCE</scope>
</reference>
<dbReference type="Proteomes" id="UP000887159">
    <property type="component" value="Unassembled WGS sequence"/>
</dbReference>
<organism evidence="1 2">
    <name type="scientific">Trichonephila clavipes</name>
    <name type="common">Golden silk orbweaver</name>
    <name type="synonym">Nephila clavipes</name>
    <dbReference type="NCBI Taxonomy" id="2585209"/>
    <lineage>
        <taxon>Eukaryota</taxon>
        <taxon>Metazoa</taxon>
        <taxon>Ecdysozoa</taxon>
        <taxon>Arthropoda</taxon>
        <taxon>Chelicerata</taxon>
        <taxon>Arachnida</taxon>
        <taxon>Araneae</taxon>
        <taxon>Araneomorphae</taxon>
        <taxon>Entelegynae</taxon>
        <taxon>Araneoidea</taxon>
        <taxon>Nephilidae</taxon>
        <taxon>Trichonephila</taxon>
    </lineage>
</organism>
<dbReference type="EMBL" id="BMAU01021347">
    <property type="protein sequence ID" value="GFY18086.1"/>
    <property type="molecule type" value="Genomic_DNA"/>
</dbReference>
<gene>
    <name evidence="1" type="ORF">TNCV_3385771</name>
</gene>
<sequence>MSSAGYSSSSLHWSRWSPSILAWPQKGQASSAARSSQGKYIPKKSCTVVVRKRVTASALSSKKWAFVQSLLDGVETDQARVEPYEIMNINPDRKGNLRKEHETFELKEKFTNDT</sequence>
<name>A0A8X6SR86_TRICX</name>
<evidence type="ECO:0000313" key="2">
    <source>
        <dbReference type="Proteomes" id="UP000887159"/>
    </source>
</evidence>
<comment type="caution">
    <text evidence="1">The sequence shown here is derived from an EMBL/GenBank/DDBJ whole genome shotgun (WGS) entry which is preliminary data.</text>
</comment>
<accession>A0A8X6SR86</accession>
<dbReference type="AlphaFoldDB" id="A0A8X6SR86"/>
<protein>
    <submittedName>
        <fullName evidence="1">Uncharacterized protein</fullName>
    </submittedName>
</protein>
<keyword evidence="2" id="KW-1185">Reference proteome</keyword>
<evidence type="ECO:0000313" key="1">
    <source>
        <dbReference type="EMBL" id="GFY18086.1"/>
    </source>
</evidence>
<proteinExistence type="predicted"/>